<reference evidence="3 4" key="1">
    <citation type="submission" date="2019-02" db="EMBL/GenBank/DDBJ databases">
        <title>Deep-cultivation of Planctomycetes and their phenomic and genomic characterization uncovers novel biology.</title>
        <authorList>
            <person name="Wiegand S."/>
            <person name="Jogler M."/>
            <person name="Boedeker C."/>
            <person name="Pinto D."/>
            <person name="Vollmers J."/>
            <person name="Rivas-Marin E."/>
            <person name="Kohn T."/>
            <person name="Peeters S.H."/>
            <person name="Heuer A."/>
            <person name="Rast P."/>
            <person name="Oberbeckmann S."/>
            <person name="Bunk B."/>
            <person name="Jeske O."/>
            <person name="Meyerdierks A."/>
            <person name="Storesund J.E."/>
            <person name="Kallscheuer N."/>
            <person name="Luecker S."/>
            <person name="Lage O.M."/>
            <person name="Pohl T."/>
            <person name="Merkel B.J."/>
            <person name="Hornburger P."/>
            <person name="Mueller R.-W."/>
            <person name="Bruemmer F."/>
            <person name="Labrenz M."/>
            <person name="Spormann A.M."/>
            <person name="Op den Camp H."/>
            <person name="Overmann J."/>
            <person name="Amann R."/>
            <person name="Jetten M.S.M."/>
            <person name="Mascher T."/>
            <person name="Medema M.H."/>
            <person name="Devos D.P."/>
            <person name="Kaster A.-K."/>
            <person name="Ovreas L."/>
            <person name="Rohde M."/>
            <person name="Galperin M.Y."/>
            <person name="Jogler C."/>
        </authorList>
    </citation>
    <scope>NUCLEOTIDE SEQUENCE [LARGE SCALE GENOMIC DNA]</scope>
    <source>
        <strain evidence="3 4">Pan241w</strain>
    </source>
</reference>
<keyword evidence="2" id="KW-0472">Membrane</keyword>
<evidence type="ECO:0000313" key="3">
    <source>
        <dbReference type="EMBL" id="QDT43462.1"/>
    </source>
</evidence>
<organism evidence="3 4">
    <name type="scientific">Gimesia alba</name>
    <dbReference type="NCBI Taxonomy" id="2527973"/>
    <lineage>
        <taxon>Bacteria</taxon>
        <taxon>Pseudomonadati</taxon>
        <taxon>Planctomycetota</taxon>
        <taxon>Planctomycetia</taxon>
        <taxon>Planctomycetales</taxon>
        <taxon>Planctomycetaceae</taxon>
        <taxon>Gimesia</taxon>
    </lineage>
</organism>
<feature type="coiled-coil region" evidence="1">
    <location>
        <begin position="85"/>
        <end position="133"/>
    </location>
</feature>
<dbReference type="EMBL" id="CP036269">
    <property type="protein sequence ID" value="QDT43462.1"/>
    <property type="molecule type" value="Genomic_DNA"/>
</dbReference>
<sequence>MTNDPFITFKEAADLLGDVSKKTIERFYKREKDNPEYADAFEHRPDAKGAKFFIRKSIALQTEFKQGSTGKSSTADNSDVVREAIHELTNQLQVKDQQLATKDQQLVTKDKQIESLQENLKNEQILHLRAQEKARPFIKSLLMLTSRKNQEEGMPDSVPNRPISGRKVRTGFLITFTVAFAVLIILIIVKIILSYFF</sequence>
<keyword evidence="2" id="KW-1133">Transmembrane helix</keyword>
<keyword evidence="2" id="KW-0812">Transmembrane</keyword>
<dbReference type="Proteomes" id="UP000317171">
    <property type="component" value="Chromosome"/>
</dbReference>
<feature type="transmembrane region" description="Helical" evidence="2">
    <location>
        <begin position="171"/>
        <end position="196"/>
    </location>
</feature>
<protein>
    <recommendedName>
        <fullName evidence="5">Chromosome partition protein Smc</fullName>
    </recommendedName>
</protein>
<proteinExistence type="predicted"/>
<gene>
    <name evidence="3" type="ORF">Pan241w_35630</name>
</gene>
<evidence type="ECO:0000256" key="1">
    <source>
        <dbReference type="SAM" id="Coils"/>
    </source>
</evidence>
<accession>A0A517RHW6</accession>
<evidence type="ECO:0000313" key="4">
    <source>
        <dbReference type="Proteomes" id="UP000317171"/>
    </source>
</evidence>
<keyword evidence="4" id="KW-1185">Reference proteome</keyword>
<dbReference type="RefSeq" id="WP_145218164.1">
    <property type="nucleotide sequence ID" value="NZ_CP036269.1"/>
</dbReference>
<evidence type="ECO:0000256" key="2">
    <source>
        <dbReference type="SAM" id="Phobius"/>
    </source>
</evidence>
<keyword evidence="1" id="KW-0175">Coiled coil</keyword>
<evidence type="ECO:0008006" key="5">
    <source>
        <dbReference type="Google" id="ProtNLM"/>
    </source>
</evidence>
<dbReference type="AlphaFoldDB" id="A0A517RHW6"/>
<dbReference type="KEGG" id="gaz:Pan241w_35630"/>
<name>A0A517RHW6_9PLAN</name>